<reference evidence="1" key="1">
    <citation type="submission" date="2018-02" db="EMBL/GenBank/DDBJ databases">
        <title>Rhizophora mucronata_Transcriptome.</title>
        <authorList>
            <person name="Meera S.P."/>
            <person name="Sreeshan A."/>
            <person name="Augustine A."/>
        </authorList>
    </citation>
    <scope>NUCLEOTIDE SEQUENCE</scope>
    <source>
        <tissue evidence="1">Leaf</tissue>
    </source>
</reference>
<dbReference type="EMBL" id="GGEC01058475">
    <property type="protein sequence ID" value="MBX38959.1"/>
    <property type="molecule type" value="Transcribed_RNA"/>
</dbReference>
<organism evidence="1">
    <name type="scientific">Rhizophora mucronata</name>
    <name type="common">Asiatic mangrove</name>
    <dbReference type="NCBI Taxonomy" id="61149"/>
    <lineage>
        <taxon>Eukaryota</taxon>
        <taxon>Viridiplantae</taxon>
        <taxon>Streptophyta</taxon>
        <taxon>Embryophyta</taxon>
        <taxon>Tracheophyta</taxon>
        <taxon>Spermatophyta</taxon>
        <taxon>Magnoliopsida</taxon>
        <taxon>eudicotyledons</taxon>
        <taxon>Gunneridae</taxon>
        <taxon>Pentapetalae</taxon>
        <taxon>rosids</taxon>
        <taxon>fabids</taxon>
        <taxon>Malpighiales</taxon>
        <taxon>Rhizophoraceae</taxon>
        <taxon>Rhizophora</taxon>
    </lineage>
</organism>
<evidence type="ECO:0000313" key="1">
    <source>
        <dbReference type="EMBL" id="MBX38959.1"/>
    </source>
</evidence>
<proteinExistence type="predicted"/>
<name>A0A2P2N8Z3_RHIMU</name>
<protein>
    <submittedName>
        <fullName evidence="1">Uncharacterized protein</fullName>
    </submittedName>
</protein>
<sequence length="31" mass="3828">MGMVLIRKWSLETKVRQNKKKKPFKLFDTYI</sequence>
<accession>A0A2P2N8Z3</accession>
<dbReference type="AlphaFoldDB" id="A0A2P2N8Z3"/>